<feature type="transmembrane region" description="Helical" evidence="5">
    <location>
        <begin position="34"/>
        <end position="57"/>
    </location>
</feature>
<proteinExistence type="predicted"/>
<keyword evidence="2 5" id="KW-0812">Transmembrane</keyword>
<comment type="subcellular location">
    <subcellularLocation>
        <location evidence="1">Membrane</location>
        <topology evidence="1">Multi-pass membrane protein</topology>
    </subcellularLocation>
</comment>
<keyword evidence="8" id="KW-1185">Reference proteome</keyword>
<evidence type="ECO:0000256" key="1">
    <source>
        <dbReference type="ARBA" id="ARBA00004141"/>
    </source>
</evidence>
<gene>
    <name evidence="7" type="ORF">KPL78_21670</name>
</gene>
<name>A0ABS7ADU9_9PROT</name>
<protein>
    <submittedName>
        <fullName evidence="7">NnrU family protein</fullName>
    </submittedName>
</protein>
<dbReference type="Proteomes" id="UP001196565">
    <property type="component" value="Unassembled WGS sequence"/>
</dbReference>
<evidence type="ECO:0000256" key="4">
    <source>
        <dbReference type="ARBA" id="ARBA00023136"/>
    </source>
</evidence>
<dbReference type="RefSeq" id="WP_219765058.1">
    <property type="nucleotide sequence ID" value="NZ_JAHYBZ010000008.1"/>
</dbReference>
<keyword evidence="3 5" id="KW-1133">Transmembrane helix</keyword>
<dbReference type="InterPro" id="IPR009915">
    <property type="entry name" value="NnrU_dom"/>
</dbReference>
<feature type="domain" description="NnrU" evidence="6">
    <location>
        <begin position="3"/>
        <end position="220"/>
    </location>
</feature>
<feature type="transmembrane region" description="Helical" evidence="5">
    <location>
        <begin position="69"/>
        <end position="91"/>
    </location>
</feature>
<dbReference type="Pfam" id="PF07298">
    <property type="entry name" value="NnrU"/>
    <property type="match status" value="1"/>
</dbReference>
<accession>A0ABS7ADU9</accession>
<evidence type="ECO:0000256" key="5">
    <source>
        <dbReference type="SAM" id="Phobius"/>
    </source>
</evidence>
<evidence type="ECO:0000256" key="3">
    <source>
        <dbReference type="ARBA" id="ARBA00022989"/>
    </source>
</evidence>
<dbReference type="EMBL" id="JAHYBZ010000008">
    <property type="protein sequence ID" value="MBW6400483.1"/>
    <property type="molecule type" value="Genomic_DNA"/>
</dbReference>
<feature type="transmembrane region" description="Helical" evidence="5">
    <location>
        <begin position="136"/>
        <end position="155"/>
    </location>
</feature>
<reference evidence="7 8" key="1">
    <citation type="submission" date="2021-07" db="EMBL/GenBank/DDBJ databases">
        <authorList>
            <person name="So Y."/>
        </authorList>
    </citation>
    <scope>NUCLEOTIDE SEQUENCE [LARGE SCALE GENOMIC DNA]</scope>
    <source>
        <strain evidence="7 8">HJA6</strain>
    </source>
</reference>
<evidence type="ECO:0000313" key="7">
    <source>
        <dbReference type="EMBL" id="MBW6400483.1"/>
    </source>
</evidence>
<comment type="caution">
    <text evidence="7">The sequence shown here is derived from an EMBL/GenBank/DDBJ whole genome shotgun (WGS) entry which is preliminary data.</text>
</comment>
<evidence type="ECO:0000256" key="2">
    <source>
        <dbReference type="ARBA" id="ARBA00022692"/>
    </source>
</evidence>
<sequence>MLLLILVALLWIAVHVGVSGTALRGRVVARTGEAMFMAAFSAVSLALLALMVIAWRGAETAPLWFAQGWLRWVIAVLMLPVFVLFACSLMGNPTATGGGGLLAKGAHGIQRVTRHPMLCAFAGWAALHILGNGDTAAIVFFGTLLITALAGMPSIDAKMARRHPQAWPGFAAETSILPFGAILAGRNRLVLREIGWIAPLAGLLLWAGVLHGHRILFGVPVLIPG</sequence>
<organism evidence="7 8">
    <name type="scientific">Roseomonas alba</name>
    <dbReference type="NCBI Taxonomy" id="2846776"/>
    <lineage>
        <taxon>Bacteria</taxon>
        <taxon>Pseudomonadati</taxon>
        <taxon>Pseudomonadota</taxon>
        <taxon>Alphaproteobacteria</taxon>
        <taxon>Acetobacterales</taxon>
        <taxon>Roseomonadaceae</taxon>
        <taxon>Roseomonas</taxon>
    </lineage>
</organism>
<evidence type="ECO:0000313" key="8">
    <source>
        <dbReference type="Proteomes" id="UP001196565"/>
    </source>
</evidence>
<keyword evidence="4 5" id="KW-0472">Membrane</keyword>
<dbReference type="Gene3D" id="1.20.120.1630">
    <property type="match status" value="1"/>
</dbReference>
<evidence type="ECO:0000259" key="6">
    <source>
        <dbReference type="Pfam" id="PF07298"/>
    </source>
</evidence>
<feature type="transmembrane region" description="Helical" evidence="5">
    <location>
        <begin position="196"/>
        <end position="223"/>
    </location>
</feature>